<reference evidence="3 5" key="1">
    <citation type="journal article" date="2016" name="Plant Dis.">
        <title>Improved production of propionic acid using genome shuffling.</title>
        <authorList>
            <person name="Luna-Flores C.H."/>
            <person name="Palfreyman R.W."/>
            <person name="Kromer J.O."/>
            <person name="Nielsen L.K."/>
            <person name="Marcellin E."/>
        </authorList>
    </citation>
    <scope>NUCLEOTIDE SEQUENCE [LARGE SCALE GENOMIC DNA]</scope>
    <source>
        <strain evidence="3 5">F3E8</strain>
    </source>
</reference>
<name>A0AAC9FC97_9ACTN</name>
<dbReference type="GO" id="GO:0016491">
    <property type="term" value="F:oxidoreductase activity"/>
    <property type="evidence" value="ECO:0007669"/>
    <property type="project" value="InterPro"/>
</dbReference>
<dbReference type="InterPro" id="IPR023210">
    <property type="entry name" value="NADP_OxRdtase_dom"/>
</dbReference>
<dbReference type="AlphaFoldDB" id="A0AAC9FC97"/>
<dbReference type="Proteomes" id="UP000178666">
    <property type="component" value="Chromosome"/>
</dbReference>
<evidence type="ECO:0000313" key="2">
    <source>
        <dbReference type="EMBL" id="AMS05863.1"/>
    </source>
</evidence>
<gene>
    <name evidence="3" type="ORF">A8L58_12290</name>
    <name evidence="2" type="ORF">AXH35_10850</name>
</gene>
<dbReference type="EMBL" id="CP015970">
    <property type="protein sequence ID" value="AOZ47328.1"/>
    <property type="molecule type" value="Genomic_DNA"/>
</dbReference>
<evidence type="ECO:0000313" key="3">
    <source>
        <dbReference type="EMBL" id="AOZ47328.1"/>
    </source>
</evidence>
<proteinExistence type="predicted"/>
<dbReference type="SUPFAM" id="SSF51430">
    <property type="entry name" value="NAD(P)-linked oxidoreductase"/>
    <property type="match status" value="1"/>
</dbReference>
<evidence type="ECO:0000259" key="1">
    <source>
        <dbReference type="Pfam" id="PF00248"/>
    </source>
</evidence>
<reference evidence="2 4" key="2">
    <citation type="submission" date="2016-02" db="EMBL/GenBank/DDBJ databases">
        <title>Complete Genome Sequence of Propionibacterium acidipropionici ATCC 55737.</title>
        <authorList>
            <person name="Luna Flores C.H."/>
            <person name="Nielsen L.K."/>
            <person name="Marcellin E."/>
        </authorList>
    </citation>
    <scope>NUCLEOTIDE SEQUENCE [LARGE SCALE GENOMIC DNA]</scope>
    <source>
        <strain evidence="2 4">ATCC 55737</strain>
    </source>
</reference>
<dbReference type="RefSeq" id="WP_062819849.1">
    <property type="nucleotide sequence ID" value="NZ_CP014352.1"/>
</dbReference>
<dbReference type="PANTHER" id="PTHR43638:SF3">
    <property type="entry name" value="ALDEHYDE REDUCTASE"/>
    <property type="match status" value="1"/>
</dbReference>
<dbReference type="Pfam" id="PF00248">
    <property type="entry name" value="Aldo_ket_red"/>
    <property type="match status" value="1"/>
</dbReference>
<keyword evidence="5" id="KW-1185">Reference proteome</keyword>
<evidence type="ECO:0000313" key="5">
    <source>
        <dbReference type="Proteomes" id="UP000178666"/>
    </source>
</evidence>
<dbReference type="Proteomes" id="UP000075221">
    <property type="component" value="Chromosome"/>
</dbReference>
<dbReference type="PRINTS" id="PR00069">
    <property type="entry name" value="ALDKETRDTASE"/>
</dbReference>
<dbReference type="PANTHER" id="PTHR43638">
    <property type="entry name" value="OXIDOREDUCTASE, ALDO/KETO REDUCTASE FAMILY PROTEIN"/>
    <property type="match status" value="1"/>
</dbReference>
<organism evidence="2 4">
    <name type="scientific">Acidipropionibacterium acidipropionici</name>
    <dbReference type="NCBI Taxonomy" id="1748"/>
    <lineage>
        <taxon>Bacteria</taxon>
        <taxon>Bacillati</taxon>
        <taxon>Actinomycetota</taxon>
        <taxon>Actinomycetes</taxon>
        <taxon>Propionibacteriales</taxon>
        <taxon>Propionibacteriaceae</taxon>
        <taxon>Acidipropionibacterium</taxon>
    </lineage>
</organism>
<dbReference type="Gene3D" id="3.20.20.100">
    <property type="entry name" value="NADP-dependent oxidoreductase domain"/>
    <property type="match status" value="1"/>
</dbReference>
<accession>A0AAC9FC97</accession>
<dbReference type="InterPro" id="IPR020471">
    <property type="entry name" value="AKR"/>
</dbReference>
<feature type="domain" description="NADP-dependent oxidoreductase" evidence="1">
    <location>
        <begin position="14"/>
        <end position="267"/>
    </location>
</feature>
<protein>
    <submittedName>
        <fullName evidence="2">Aldo/keto reductase</fullName>
    </submittedName>
</protein>
<dbReference type="CDD" id="cd19138">
    <property type="entry name" value="AKR_YeaE"/>
    <property type="match status" value="1"/>
</dbReference>
<dbReference type="InterPro" id="IPR036812">
    <property type="entry name" value="NAD(P)_OxRdtase_dom_sf"/>
</dbReference>
<dbReference type="EMBL" id="CP014352">
    <property type="protein sequence ID" value="AMS05863.1"/>
    <property type="molecule type" value="Genomic_DNA"/>
</dbReference>
<sequence>MRTVTMAGKELPALGQGTWYLGEGRAPREEEIKALRAGFDAGMTLVDTAEMYGDGAAETVVGDALGDVRDEIFIVDKVLPTHASREGVAAACERSLERLGTEHIDLFLLHWRLDEVWLDEVIEGMDDLMRNGSVGAWGVSNFDPEDISDLLAETGGPGCATDQVLYNLTRRGPELDLFPLLQKHGIPVMAYSPTEQARLLRHGAGLDALTRVAAGYDASPAQVALAWTIRSGDVIAIPRTGSPAHAQENALAGDLTLSEEDLATLDAAFGVPPSPVPLDVL</sequence>
<evidence type="ECO:0000313" key="4">
    <source>
        <dbReference type="Proteomes" id="UP000075221"/>
    </source>
</evidence>